<protein>
    <submittedName>
        <fullName evidence="2">Uncharacterized protein</fullName>
    </submittedName>
</protein>
<reference evidence="2" key="1">
    <citation type="journal article" date="2015" name="Nature">
        <title>Complex archaea that bridge the gap between prokaryotes and eukaryotes.</title>
        <authorList>
            <person name="Spang A."/>
            <person name="Saw J.H."/>
            <person name="Jorgensen S.L."/>
            <person name="Zaremba-Niedzwiedzka K."/>
            <person name="Martijn J."/>
            <person name="Lind A.E."/>
            <person name="van Eijk R."/>
            <person name="Schleper C."/>
            <person name="Guy L."/>
            <person name="Ettema T.J."/>
        </authorList>
    </citation>
    <scope>NUCLEOTIDE SEQUENCE</scope>
</reference>
<feature type="compositionally biased region" description="Basic and acidic residues" evidence="1">
    <location>
        <begin position="10"/>
        <end position="19"/>
    </location>
</feature>
<evidence type="ECO:0000256" key="1">
    <source>
        <dbReference type="SAM" id="MobiDB-lite"/>
    </source>
</evidence>
<accession>A0A0F9MP44</accession>
<proteinExistence type="predicted"/>
<sequence length="46" mass="5110">MNDMEVLQRAYDKENDPRNKGGSIRGWEAHYVGGSRATMLRLGDGG</sequence>
<dbReference type="EMBL" id="LAZR01008476">
    <property type="protein sequence ID" value="KKM78560.1"/>
    <property type="molecule type" value="Genomic_DNA"/>
</dbReference>
<name>A0A0F9MP44_9ZZZZ</name>
<organism evidence="2">
    <name type="scientific">marine sediment metagenome</name>
    <dbReference type="NCBI Taxonomy" id="412755"/>
    <lineage>
        <taxon>unclassified sequences</taxon>
        <taxon>metagenomes</taxon>
        <taxon>ecological metagenomes</taxon>
    </lineage>
</organism>
<feature type="non-terminal residue" evidence="2">
    <location>
        <position position="46"/>
    </location>
</feature>
<gene>
    <name evidence="2" type="ORF">LCGC14_1358820</name>
</gene>
<evidence type="ECO:0000313" key="2">
    <source>
        <dbReference type="EMBL" id="KKM78560.1"/>
    </source>
</evidence>
<comment type="caution">
    <text evidence="2">The sequence shown here is derived from an EMBL/GenBank/DDBJ whole genome shotgun (WGS) entry which is preliminary data.</text>
</comment>
<dbReference type="AlphaFoldDB" id="A0A0F9MP44"/>
<feature type="region of interest" description="Disordered" evidence="1">
    <location>
        <begin position="1"/>
        <end position="26"/>
    </location>
</feature>